<dbReference type="InterPro" id="IPR048466">
    <property type="entry name" value="DNA_pol3_delta-like_C"/>
</dbReference>
<dbReference type="EMBL" id="LCCZ01000025">
    <property type="protein sequence ID" value="KKS43668.1"/>
    <property type="molecule type" value="Genomic_DNA"/>
</dbReference>
<organism evidence="3 4">
    <name type="scientific">candidate division CPR1 bacterium GW2011_GWA2_42_17</name>
    <dbReference type="NCBI Taxonomy" id="1618341"/>
    <lineage>
        <taxon>Bacteria</taxon>
        <taxon>candidate division CPR1</taxon>
    </lineage>
</organism>
<gene>
    <name evidence="3" type="ORF">UV05_C0025G0010</name>
</gene>
<dbReference type="AlphaFoldDB" id="A0A0G1C207"/>
<dbReference type="GO" id="GO:0003677">
    <property type="term" value="F:DNA binding"/>
    <property type="evidence" value="ECO:0007669"/>
    <property type="project" value="InterPro"/>
</dbReference>
<dbReference type="InterPro" id="IPR008921">
    <property type="entry name" value="DNA_pol3_clamp-load_cplx_C"/>
</dbReference>
<dbReference type="Proteomes" id="UP000034875">
    <property type="component" value="Unassembled WGS sequence"/>
</dbReference>
<feature type="domain" description="DNA polymerase III delta subunit-like C-terminal" evidence="2">
    <location>
        <begin position="32"/>
        <end position="134"/>
    </location>
</feature>
<sequence length="139" mass="15796">MPLSDQPNLFPTKSRPASTLGKNSFSQSARIVFALCDAIGNKNESLALTNYNLFLQNRADHFYLLSMLGRQLRLLVLAQKKALTHEKTYTQEKMIPQAKLWTLLELKNAYERMVSLEESAKSGEVDLEIGFLPFLKSLF</sequence>
<evidence type="ECO:0000259" key="2">
    <source>
        <dbReference type="Pfam" id="PF21694"/>
    </source>
</evidence>
<evidence type="ECO:0000313" key="4">
    <source>
        <dbReference type="Proteomes" id="UP000034875"/>
    </source>
</evidence>
<dbReference type="Gene3D" id="1.20.272.10">
    <property type="match status" value="1"/>
</dbReference>
<evidence type="ECO:0000313" key="3">
    <source>
        <dbReference type="EMBL" id="KKS43668.1"/>
    </source>
</evidence>
<dbReference type="Pfam" id="PF21694">
    <property type="entry name" value="DNA_pol3_delta_C"/>
    <property type="match status" value="1"/>
</dbReference>
<dbReference type="SUPFAM" id="SSF48019">
    <property type="entry name" value="post-AAA+ oligomerization domain-like"/>
    <property type="match status" value="1"/>
</dbReference>
<feature type="region of interest" description="Disordered" evidence="1">
    <location>
        <begin position="1"/>
        <end position="21"/>
    </location>
</feature>
<evidence type="ECO:0000256" key="1">
    <source>
        <dbReference type="SAM" id="MobiDB-lite"/>
    </source>
</evidence>
<dbReference type="GO" id="GO:0006260">
    <property type="term" value="P:DNA replication"/>
    <property type="evidence" value="ECO:0007669"/>
    <property type="project" value="InterPro"/>
</dbReference>
<proteinExistence type="predicted"/>
<name>A0A0G1C207_9BACT</name>
<accession>A0A0G1C207</accession>
<comment type="caution">
    <text evidence="3">The sequence shown here is derived from an EMBL/GenBank/DDBJ whole genome shotgun (WGS) entry which is preliminary data.</text>
</comment>
<reference evidence="3 4" key="1">
    <citation type="journal article" date="2015" name="Nature">
        <title>rRNA introns, odd ribosomes, and small enigmatic genomes across a large radiation of phyla.</title>
        <authorList>
            <person name="Brown C.T."/>
            <person name="Hug L.A."/>
            <person name="Thomas B.C."/>
            <person name="Sharon I."/>
            <person name="Castelle C.J."/>
            <person name="Singh A."/>
            <person name="Wilkins M.J."/>
            <person name="Williams K.H."/>
            <person name="Banfield J.F."/>
        </authorList>
    </citation>
    <scope>NUCLEOTIDE SEQUENCE [LARGE SCALE GENOMIC DNA]</scope>
</reference>
<protein>
    <recommendedName>
        <fullName evidence="2">DNA polymerase III delta subunit-like C-terminal domain-containing protein</fullName>
    </recommendedName>
</protein>